<dbReference type="HOGENOM" id="CLU_639020_0_0_0"/>
<accession>H0UJ64</accession>
<dbReference type="EMBL" id="CM001376">
    <property type="protein sequence ID" value="EHM12797.1"/>
    <property type="molecule type" value="Genomic_DNA"/>
</dbReference>
<dbReference type="eggNOG" id="ENOG503426Q">
    <property type="taxonomic scope" value="Bacteria"/>
</dbReference>
<sequence length="429" mass="46964">MKTPLARVEWICEDEVRASIDVPLCSGELAVSDDGEWVGLVTSVRQGAVVLRSLDPPERLVVGQLLRFLGSDHLPDMDSLRWGSVIDPLGRVLHDGPRGRNPILGTHTRSFWGLGRLETAFEVPRGSSLVIAGDGSVGIAKLMAEALRRQTADWAAVVCQGGLRELNRLIDGAVDAGTVEKTIFIWSPLWSRPALSQLIPQCLKKVCQAAPQGHGLILFDDLRRWIETGREWSEESGQDLLASGFSPLCRIGVARLLDMPARGIETSVSLLAGWTVDRTSPRLTEHPYGRLVELLTDQGIVLENRQERLRPTYDGWGRAALALQSRKALEEAADGYDDAGRAAALRLAELLDGLYLSLGPGEIDDVPATPWRPCDHDKILYLCETPDALPGDFPARAQRLGFESLDGPEASRLAIRNWLNSCGRKGDLP</sequence>
<dbReference type="SUPFAM" id="SSF52540">
    <property type="entry name" value="P-loop containing nucleoside triphosphate hydrolases"/>
    <property type="match status" value="1"/>
</dbReference>
<protein>
    <submittedName>
        <fullName evidence="1">Uncharacterized protein</fullName>
    </submittedName>
</protein>
<evidence type="ECO:0000313" key="2">
    <source>
        <dbReference type="Proteomes" id="UP000003806"/>
    </source>
</evidence>
<dbReference type="AlphaFoldDB" id="H0UJ64"/>
<dbReference type="InterPro" id="IPR027417">
    <property type="entry name" value="P-loop_NTPase"/>
</dbReference>
<dbReference type="STRING" id="885272.JonanDRAFT_0379"/>
<dbReference type="OrthoDB" id="70708at2"/>
<name>H0UJ64_9BACT</name>
<evidence type="ECO:0000313" key="1">
    <source>
        <dbReference type="EMBL" id="EHM12797.1"/>
    </source>
</evidence>
<dbReference type="RefSeq" id="WP_008522559.1">
    <property type="nucleotide sequence ID" value="NZ_CM001376.1"/>
</dbReference>
<dbReference type="Gene3D" id="3.40.50.300">
    <property type="entry name" value="P-loop containing nucleotide triphosphate hydrolases"/>
    <property type="match status" value="1"/>
</dbReference>
<keyword evidence="2" id="KW-1185">Reference proteome</keyword>
<reference evidence="1 2" key="1">
    <citation type="submission" date="2011-11" db="EMBL/GenBank/DDBJ databases">
        <title>The Noncontiguous Finished genome of Jonquetella anthropi DSM 22815.</title>
        <authorList>
            <consortium name="US DOE Joint Genome Institute (JGI-PGF)"/>
            <person name="Lucas S."/>
            <person name="Copeland A."/>
            <person name="Lapidus A."/>
            <person name="Glavina del Rio T."/>
            <person name="Dalin E."/>
            <person name="Tice H."/>
            <person name="Bruce D."/>
            <person name="Goodwin L."/>
            <person name="Pitluck S."/>
            <person name="Peters L."/>
            <person name="Mikhailova N."/>
            <person name="Held B."/>
            <person name="Kyrpides N."/>
            <person name="Mavromatis K."/>
            <person name="Ivanova N."/>
            <person name="Markowitz V."/>
            <person name="Cheng J.-F."/>
            <person name="Hugenholtz P."/>
            <person name="Woyke T."/>
            <person name="Wu D."/>
            <person name="Gronow S."/>
            <person name="Wellnitz S."/>
            <person name="Brambilla E."/>
            <person name="Klenk H.-P."/>
            <person name="Eisen J.A."/>
        </authorList>
    </citation>
    <scope>NUCLEOTIDE SEQUENCE [LARGE SCALE GENOMIC DNA]</scope>
    <source>
        <strain evidence="1 2">DSM 22815</strain>
    </source>
</reference>
<organism evidence="1 2">
    <name type="scientific">Jonquetella anthropi DSM 22815</name>
    <dbReference type="NCBI Taxonomy" id="885272"/>
    <lineage>
        <taxon>Bacteria</taxon>
        <taxon>Thermotogati</taxon>
        <taxon>Synergistota</taxon>
        <taxon>Synergistia</taxon>
        <taxon>Synergistales</taxon>
        <taxon>Dethiosulfovibrionaceae</taxon>
        <taxon>Jonquetella</taxon>
    </lineage>
</organism>
<dbReference type="Proteomes" id="UP000003806">
    <property type="component" value="Chromosome"/>
</dbReference>
<gene>
    <name evidence="1" type="ORF">JonanDRAFT_0379</name>
</gene>
<proteinExistence type="predicted"/>